<proteinExistence type="predicted"/>
<dbReference type="Proteomes" id="UP001058074">
    <property type="component" value="Unassembled WGS sequence"/>
</dbReference>
<sequence length="349" mass="38966">MIKGFKVFENDWTCREYQYEVGKTFKHEGNIEMCGAGFHFCQKASDCFNYYSFNSNNKVAEVEAVGHVETREDKSVTDELRIVREISWQELLTIVNTGKDCTGLNNSGNRNSGDWNSGNRNSGDRNSGNRNSGNGNSGNGNSGDWNSGNRNSGDRNSGNRNSGNGNSGNGNSGNRNSGDRNSGDWNSGDWNSGDRNSGDWNSGNRNSGNGNSGNGNSGNRNSGDRNSGDWNSTNRSSNVFSTKQEKLKIFDKETDMTFDAWRNSEACSILAWNFNSTVWIYEENMTDEEKEKHPSYKTTGGYLKEFTFREACKNMWGCLTTREKEVIENIPNFDNDKFKSITGIEVEKE</sequence>
<accession>A0ACB5R998</accession>
<protein>
    <submittedName>
        <fullName evidence="1">Uncharacterized protein</fullName>
    </submittedName>
</protein>
<comment type="caution">
    <text evidence="1">The sequence shown here is derived from an EMBL/GenBank/DDBJ whole genome shotgun (WGS) entry which is preliminary data.</text>
</comment>
<evidence type="ECO:0000313" key="1">
    <source>
        <dbReference type="EMBL" id="GKX65612.1"/>
    </source>
</evidence>
<keyword evidence="2" id="KW-1185">Reference proteome</keyword>
<dbReference type="EMBL" id="BROD01000001">
    <property type="protein sequence ID" value="GKX65612.1"/>
    <property type="molecule type" value="Genomic_DNA"/>
</dbReference>
<gene>
    <name evidence="1" type="ORF">rsdtw13_08700</name>
</gene>
<evidence type="ECO:0000313" key="2">
    <source>
        <dbReference type="Proteomes" id="UP001058074"/>
    </source>
</evidence>
<reference evidence="1" key="1">
    <citation type="journal article" date="2025" name="Int. J. Syst. Evol. Microbiol.">
        <title>Inconstantimicrobium mannanitabidum sp. nov., a novel member of the family Clostridiaceae isolated from anoxic soil under the treatment of reductive soil disinfestation.</title>
        <authorList>
            <person name="Ueki A."/>
            <person name="Tonouchi A."/>
            <person name="Honma S."/>
            <person name="Kaku N."/>
            <person name="Ueki K."/>
        </authorList>
    </citation>
    <scope>NUCLEOTIDE SEQUENCE</scope>
    <source>
        <strain evidence="1">TW13</strain>
    </source>
</reference>
<name>A0ACB5R998_9CLOT</name>
<organism evidence="1 2">
    <name type="scientific">Inconstantimicrobium mannanitabidum</name>
    <dbReference type="NCBI Taxonomy" id="1604901"/>
    <lineage>
        <taxon>Bacteria</taxon>
        <taxon>Bacillati</taxon>
        <taxon>Bacillota</taxon>
        <taxon>Clostridia</taxon>
        <taxon>Eubacteriales</taxon>
        <taxon>Clostridiaceae</taxon>
        <taxon>Inconstantimicrobium</taxon>
    </lineage>
</organism>